<comment type="subcellular location">
    <subcellularLocation>
        <location evidence="5">Cytoplasm</location>
    </subcellularLocation>
</comment>
<comment type="caution">
    <text evidence="7">The sequence shown here is derived from an EMBL/GenBank/DDBJ whole genome shotgun (WGS) entry which is preliminary data.</text>
</comment>
<reference evidence="7 8" key="1">
    <citation type="journal article" date="2012" name="Science">
        <title>Ecological populations of bacteria act as socially cohesive units of antibiotic production and resistance.</title>
        <authorList>
            <person name="Cordero O.X."/>
            <person name="Wildschutte H."/>
            <person name="Kirkup B."/>
            <person name="Proehl S."/>
            <person name="Ngo L."/>
            <person name="Hussain F."/>
            <person name="Le Roux F."/>
            <person name="Mincer T."/>
            <person name="Polz M.F."/>
        </authorList>
    </citation>
    <scope>NUCLEOTIDE SEQUENCE [LARGE SCALE GENOMIC DNA]</scope>
    <source>
        <strain evidence="7 8">1S-45</strain>
    </source>
</reference>
<dbReference type="RefSeq" id="WP_017026116.1">
    <property type="nucleotide sequence ID" value="NZ_AJYK02000071.1"/>
</dbReference>
<dbReference type="InterPro" id="IPR027417">
    <property type="entry name" value="P-loop_NTPase"/>
</dbReference>
<keyword evidence="5" id="KW-0808">Transferase</keyword>
<proteinExistence type="inferred from homology"/>
<dbReference type="GO" id="GO:0004140">
    <property type="term" value="F:dephospho-CoA kinase activity"/>
    <property type="evidence" value="ECO:0007669"/>
    <property type="project" value="UniProtKB-UniRule"/>
</dbReference>
<dbReference type="UniPathway" id="UPA00241">
    <property type="reaction ID" value="UER00356"/>
</dbReference>
<dbReference type="EC" id="2.7.1.24" evidence="5 6"/>
<gene>
    <name evidence="5" type="primary">coaE</name>
    <name evidence="7" type="ORF">A1QC_01560</name>
</gene>
<keyword evidence="8" id="KW-1185">Reference proteome</keyword>
<organism evidence="7 8">
    <name type="scientific">Vibrio rumoiensis 1S-45</name>
    <dbReference type="NCBI Taxonomy" id="1188252"/>
    <lineage>
        <taxon>Bacteria</taxon>
        <taxon>Pseudomonadati</taxon>
        <taxon>Pseudomonadota</taxon>
        <taxon>Gammaproteobacteria</taxon>
        <taxon>Vibrionales</taxon>
        <taxon>Vibrionaceae</taxon>
        <taxon>Vibrio</taxon>
    </lineage>
</organism>
<dbReference type="Gene3D" id="3.40.50.300">
    <property type="entry name" value="P-loop containing nucleotide triphosphate hydrolases"/>
    <property type="match status" value="1"/>
</dbReference>
<keyword evidence="5 7" id="KW-0418">Kinase</keyword>
<dbReference type="GO" id="GO:0015937">
    <property type="term" value="P:coenzyme A biosynthetic process"/>
    <property type="evidence" value="ECO:0007669"/>
    <property type="project" value="UniProtKB-UniRule"/>
</dbReference>
<dbReference type="PANTHER" id="PTHR10695">
    <property type="entry name" value="DEPHOSPHO-COA KINASE-RELATED"/>
    <property type="match status" value="1"/>
</dbReference>
<evidence type="ECO:0000256" key="1">
    <source>
        <dbReference type="ARBA" id="ARBA00009018"/>
    </source>
</evidence>
<evidence type="ECO:0000256" key="6">
    <source>
        <dbReference type="NCBIfam" id="TIGR00152"/>
    </source>
</evidence>
<comment type="similarity">
    <text evidence="1 5">Belongs to the CoaE family.</text>
</comment>
<dbReference type="EMBL" id="AJYK02000071">
    <property type="protein sequence ID" value="OEF24967.1"/>
    <property type="molecule type" value="Genomic_DNA"/>
</dbReference>
<feature type="binding site" evidence="5">
    <location>
        <begin position="10"/>
        <end position="15"/>
    </location>
    <ligand>
        <name>ATP</name>
        <dbReference type="ChEBI" id="CHEBI:30616"/>
    </ligand>
</feature>
<keyword evidence="2 5" id="KW-0547">Nucleotide-binding</keyword>
<sequence length="202" mass="22626">MIVGLTGGIGSGKTTIANIFQQEFSIDIVDADVVAREVVEPGTPGLLAISQHFGESILTPQGELDRAQLRDRIFSQSQEKQWVNDLLHPLIRQRIDLLLSQTTSPYALLVVPLLIENNWQKNIDRLLVVDVSPDTQISRTSQRDHVPESQVRAILAAQASREERLKHADDVINNDAPLNDGRKQQIFSKITELHKKYLALSH</sequence>
<dbReference type="PANTHER" id="PTHR10695:SF46">
    <property type="entry name" value="BIFUNCTIONAL COENZYME A SYNTHASE-RELATED"/>
    <property type="match status" value="1"/>
</dbReference>
<evidence type="ECO:0000256" key="2">
    <source>
        <dbReference type="ARBA" id="ARBA00022741"/>
    </source>
</evidence>
<name>A0A1E5E1F2_9VIBR</name>
<dbReference type="Pfam" id="PF01121">
    <property type="entry name" value="CoaE"/>
    <property type="match status" value="1"/>
</dbReference>
<evidence type="ECO:0000313" key="7">
    <source>
        <dbReference type="EMBL" id="OEF24967.1"/>
    </source>
</evidence>
<dbReference type="InterPro" id="IPR001977">
    <property type="entry name" value="Depp_CoAkinase"/>
</dbReference>
<evidence type="ECO:0000256" key="5">
    <source>
        <dbReference type="HAMAP-Rule" id="MF_00376"/>
    </source>
</evidence>
<evidence type="ECO:0000256" key="3">
    <source>
        <dbReference type="ARBA" id="ARBA00022840"/>
    </source>
</evidence>
<dbReference type="CDD" id="cd02022">
    <property type="entry name" value="DPCK"/>
    <property type="match status" value="1"/>
</dbReference>
<dbReference type="PROSITE" id="PS51219">
    <property type="entry name" value="DPCK"/>
    <property type="match status" value="1"/>
</dbReference>
<protein>
    <recommendedName>
        <fullName evidence="5 6">Dephospho-CoA kinase</fullName>
        <ecNumber evidence="5 6">2.7.1.24</ecNumber>
    </recommendedName>
    <alternativeName>
        <fullName evidence="5">Dephosphocoenzyme A kinase</fullName>
    </alternativeName>
</protein>
<dbReference type="SUPFAM" id="SSF52540">
    <property type="entry name" value="P-loop containing nucleoside triphosphate hydrolases"/>
    <property type="match status" value="1"/>
</dbReference>
<evidence type="ECO:0000313" key="8">
    <source>
        <dbReference type="Proteomes" id="UP000094070"/>
    </source>
</evidence>
<dbReference type="HAMAP" id="MF_00376">
    <property type="entry name" value="Dephospho_CoA_kinase"/>
    <property type="match status" value="1"/>
</dbReference>
<dbReference type="OrthoDB" id="9812943at2"/>
<comment type="catalytic activity">
    <reaction evidence="5">
        <text>3'-dephospho-CoA + ATP = ADP + CoA + H(+)</text>
        <dbReference type="Rhea" id="RHEA:18245"/>
        <dbReference type="ChEBI" id="CHEBI:15378"/>
        <dbReference type="ChEBI" id="CHEBI:30616"/>
        <dbReference type="ChEBI" id="CHEBI:57287"/>
        <dbReference type="ChEBI" id="CHEBI:57328"/>
        <dbReference type="ChEBI" id="CHEBI:456216"/>
        <dbReference type="EC" id="2.7.1.24"/>
    </reaction>
</comment>
<keyword evidence="3 5" id="KW-0067">ATP-binding</keyword>
<evidence type="ECO:0000256" key="4">
    <source>
        <dbReference type="ARBA" id="ARBA00022993"/>
    </source>
</evidence>
<dbReference type="AlphaFoldDB" id="A0A1E5E1F2"/>
<dbReference type="NCBIfam" id="TIGR00152">
    <property type="entry name" value="dephospho-CoA kinase"/>
    <property type="match status" value="1"/>
</dbReference>
<keyword evidence="5" id="KW-0963">Cytoplasm</keyword>
<comment type="function">
    <text evidence="5">Catalyzes the phosphorylation of the 3'-hydroxyl group of dephosphocoenzyme A to form coenzyme A.</text>
</comment>
<comment type="pathway">
    <text evidence="5">Cofactor biosynthesis; coenzyme A biosynthesis; CoA from (R)-pantothenate: step 5/5.</text>
</comment>
<dbReference type="GO" id="GO:0005737">
    <property type="term" value="C:cytoplasm"/>
    <property type="evidence" value="ECO:0007669"/>
    <property type="project" value="UniProtKB-SubCell"/>
</dbReference>
<keyword evidence="4 5" id="KW-0173">Coenzyme A biosynthesis</keyword>
<dbReference type="GO" id="GO:0005524">
    <property type="term" value="F:ATP binding"/>
    <property type="evidence" value="ECO:0007669"/>
    <property type="project" value="UniProtKB-UniRule"/>
</dbReference>
<dbReference type="eggNOG" id="COG0237">
    <property type="taxonomic scope" value="Bacteria"/>
</dbReference>
<dbReference type="Proteomes" id="UP000094070">
    <property type="component" value="Unassembled WGS sequence"/>
</dbReference>
<dbReference type="STRING" id="1188252.A1QC_01560"/>
<accession>A0A1E5E1F2</accession>